<evidence type="ECO:0000256" key="2">
    <source>
        <dbReference type="SAM" id="SignalP"/>
    </source>
</evidence>
<evidence type="ECO:0000313" key="3">
    <source>
        <dbReference type="EMBL" id="CAJ0604767.1"/>
    </source>
</evidence>
<organism evidence="3 4">
    <name type="scientific">Cylicocyclus nassatus</name>
    <name type="common">Nematode worm</name>
    <dbReference type="NCBI Taxonomy" id="53992"/>
    <lineage>
        <taxon>Eukaryota</taxon>
        <taxon>Metazoa</taxon>
        <taxon>Ecdysozoa</taxon>
        <taxon>Nematoda</taxon>
        <taxon>Chromadorea</taxon>
        <taxon>Rhabditida</taxon>
        <taxon>Rhabditina</taxon>
        <taxon>Rhabditomorpha</taxon>
        <taxon>Strongyloidea</taxon>
        <taxon>Strongylidae</taxon>
        <taxon>Cylicocyclus</taxon>
    </lineage>
</organism>
<name>A0AA36H6S6_CYLNA</name>
<keyword evidence="2" id="KW-0732">Signal</keyword>
<feature type="region of interest" description="Disordered" evidence="1">
    <location>
        <begin position="28"/>
        <end position="68"/>
    </location>
</feature>
<gene>
    <name evidence="3" type="ORF">CYNAS_LOCUS16750</name>
</gene>
<dbReference type="EMBL" id="CATQJL010000316">
    <property type="protein sequence ID" value="CAJ0604767.1"/>
    <property type="molecule type" value="Genomic_DNA"/>
</dbReference>
<sequence>MKITYFCLIFVLLIFASMGVNGERNKRYISRESPESQSHSHESHSHERRFDPRMGHNGGAGPLPIPQA</sequence>
<evidence type="ECO:0000313" key="4">
    <source>
        <dbReference type="Proteomes" id="UP001176961"/>
    </source>
</evidence>
<accession>A0AA36H6S6</accession>
<keyword evidence="4" id="KW-1185">Reference proteome</keyword>
<feature type="compositionally biased region" description="Basic and acidic residues" evidence="1">
    <location>
        <begin position="28"/>
        <end position="54"/>
    </location>
</feature>
<feature type="chain" id="PRO_5041313886" evidence="2">
    <location>
        <begin position="23"/>
        <end position="68"/>
    </location>
</feature>
<dbReference type="AlphaFoldDB" id="A0AA36H6S6"/>
<comment type="caution">
    <text evidence="3">The sequence shown here is derived from an EMBL/GenBank/DDBJ whole genome shotgun (WGS) entry which is preliminary data.</text>
</comment>
<protein>
    <submittedName>
        <fullName evidence="3">Uncharacterized protein</fullName>
    </submittedName>
</protein>
<feature type="signal peptide" evidence="2">
    <location>
        <begin position="1"/>
        <end position="22"/>
    </location>
</feature>
<reference evidence="3" key="1">
    <citation type="submission" date="2023-07" db="EMBL/GenBank/DDBJ databases">
        <authorList>
            <consortium name="CYATHOMIX"/>
        </authorList>
    </citation>
    <scope>NUCLEOTIDE SEQUENCE</scope>
    <source>
        <strain evidence="3">N/A</strain>
    </source>
</reference>
<evidence type="ECO:0000256" key="1">
    <source>
        <dbReference type="SAM" id="MobiDB-lite"/>
    </source>
</evidence>
<proteinExistence type="predicted"/>
<dbReference type="Proteomes" id="UP001176961">
    <property type="component" value="Unassembled WGS sequence"/>
</dbReference>